<feature type="region of interest" description="Disordered" evidence="1">
    <location>
        <begin position="597"/>
        <end position="616"/>
    </location>
</feature>
<reference evidence="3" key="1">
    <citation type="journal article" date="2020" name="Stud. Mycol.">
        <title>101 Dothideomycetes genomes: a test case for predicting lifestyles and emergence of pathogens.</title>
        <authorList>
            <person name="Haridas S."/>
            <person name="Albert R."/>
            <person name="Binder M."/>
            <person name="Bloem J."/>
            <person name="Labutti K."/>
            <person name="Salamov A."/>
            <person name="Andreopoulos B."/>
            <person name="Baker S."/>
            <person name="Barry K."/>
            <person name="Bills G."/>
            <person name="Bluhm B."/>
            <person name="Cannon C."/>
            <person name="Castanera R."/>
            <person name="Culley D."/>
            <person name="Daum C."/>
            <person name="Ezra D."/>
            <person name="Gonzalez J."/>
            <person name="Henrissat B."/>
            <person name="Kuo A."/>
            <person name="Liang C."/>
            <person name="Lipzen A."/>
            <person name="Lutzoni F."/>
            <person name="Magnuson J."/>
            <person name="Mondo S."/>
            <person name="Nolan M."/>
            <person name="Ohm R."/>
            <person name="Pangilinan J."/>
            <person name="Park H.-J."/>
            <person name="Ramirez L."/>
            <person name="Alfaro M."/>
            <person name="Sun H."/>
            <person name="Tritt A."/>
            <person name="Yoshinaga Y."/>
            <person name="Zwiers L.-H."/>
            <person name="Turgeon B."/>
            <person name="Goodwin S."/>
            <person name="Spatafora J."/>
            <person name="Crous P."/>
            <person name="Grigoriev I."/>
        </authorList>
    </citation>
    <scope>NUCLEOTIDE SEQUENCE</scope>
    <source>
        <strain evidence="3">HMLAC05119</strain>
    </source>
</reference>
<keyword evidence="4" id="KW-1185">Reference proteome</keyword>
<dbReference type="GO" id="GO:0004674">
    <property type="term" value="F:protein serine/threonine kinase activity"/>
    <property type="evidence" value="ECO:0007669"/>
    <property type="project" value="TreeGrafter"/>
</dbReference>
<dbReference type="PANTHER" id="PTHR24359:SF37">
    <property type="entry name" value="PROTEIN KINASE DOMAIN-CONTAINING PROTEIN"/>
    <property type="match status" value="1"/>
</dbReference>
<dbReference type="AlphaFoldDB" id="A0A6A5QCJ3"/>
<dbReference type="GO" id="GO:0005524">
    <property type="term" value="F:ATP binding"/>
    <property type="evidence" value="ECO:0007669"/>
    <property type="project" value="InterPro"/>
</dbReference>
<evidence type="ECO:0000313" key="3">
    <source>
        <dbReference type="EMBL" id="KAF1913082.1"/>
    </source>
</evidence>
<feature type="region of interest" description="Disordered" evidence="1">
    <location>
        <begin position="93"/>
        <end position="139"/>
    </location>
</feature>
<feature type="region of interest" description="Disordered" evidence="1">
    <location>
        <begin position="918"/>
        <end position="937"/>
    </location>
</feature>
<dbReference type="SUPFAM" id="SSF56112">
    <property type="entry name" value="Protein kinase-like (PK-like)"/>
    <property type="match status" value="1"/>
</dbReference>
<feature type="domain" description="Protein kinase" evidence="2">
    <location>
        <begin position="460"/>
        <end position="845"/>
    </location>
</feature>
<name>A0A6A5QCJ3_AMPQU</name>
<dbReference type="SMART" id="SM00220">
    <property type="entry name" value="S_TKc"/>
    <property type="match status" value="1"/>
</dbReference>
<dbReference type="InterPro" id="IPR011009">
    <property type="entry name" value="Kinase-like_dom_sf"/>
</dbReference>
<feature type="region of interest" description="Disordered" evidence="1">
    <location>
        <begin position="1"/>
        <end position="21"/>
    </location>
</feature>
<dbReference type="Proteomes" id="UP000800096">
    <property type="component" value="Unassembled WGS sequence"/>
</dbReference>
<dbReference type="Pfam" id="PF00069">
    <property type="entry name" value="Pkinase"/>
    <property type="match status" value="1"/>
</dbReference>
<dbReference type="OrthoDB" id="1046782at2759"/>
<dbReference type="PANTHER" id="PTHR24359">
    <property type="entry name" value="SERINE/THREONINE-PROTEIN KINASE SBK1"/>
    <property type="match status" value="1"/>
</dbReference>
<proteinExistence type="predicted"/>
<dbReference type="Gene3D" id="1.10.510.10">
    <property type="entry name" value="Transferase(Phosphotransferase) domain 1"/>
    <property type="match status" value="2"/>
</dbReference>
<evidence type="ECO:0000313" key="4">
    <source>
        <dbReference type="Proteomes" id="UP000800096"/>
    </source>
</evidence>
<protein>
    <recommendedName>
        <fullName evidence="2">Protein kinase domain-containing protein</fullName>
    </recommendedName>
</protein>
<dbReference type="PROSITE" id="PS50011">
    <property type="entry name" value="PROTEIN_KINASE_DOM"/>
    <property type="match status" value="1"/>
</dbReference>
<gene>
    <name evidence="3" type="ORF">BDU57DRAFT_541757</name>
</gene>
<dbReference type="EMBL" id="ML979139">
    <property type="protein sequence ID" value="KAF1913082.1"/>
    <property type="molecule type" value="Genomic_DNA"/>
</dbReference>
<feature type="compositionally biased region" description="Basic and acidic residues" evidence="1">
    <location>
        <begin position="93"/>
        <end position="103"/>
    </location>
</feature>
<accession>A0A6A5QCJ3</accession>
<dbReference type="InterPro" id="IPR000719">
    <property type="entry name" value="Prot_kinase_dom"/>
</dbReference>
<feature type="region of interest" description="Disordered" evidence="1">
    <location>
        <begin position="206"/>
        <end position="232"/>
    </location>
</feature>
<feature type="region of interest" description="Disordered" evidence="1">
    <location>
        <begin position="161"/>
        <end position="189"/>
    </location>
</feature>
<sequence length="937" mass="106047">MATYEATNRRRSPGRLDPTSQQIIEADASTPRILIHQAGILPASVSDDRVAANDQTIHAGQWQEGDNNGPRLSSYVFAGTPSQSSLRIGASAIHEKHSRHDSPIKSSTPIGSHHEGTSSSSSSSFHNTSAGAQSDFRHGRELQVRRSATFFYHNESVVVQSPVDDSARGGTQPPDESKDDALDSANTSFDLSDSFYDEARRLDRPYTASLGLPPTSWDQGTSPEPSDVISDAGDQQELKLRQKQGNVQDSTLNHAQNDIEVSLASLPEECHNDLQTRIYGAFQQTRKAQSEFLPRGMLCKLVNPQSVAQELKQNCSDILIPEEDINRYAEQICNETEIRKDERTKIKSFRKVFALLVIIECTKYILQLLKEDVSDLDLPLTMVKHDGIDGLCRRDSTSRNAGVPLKCLRRPQWSLTKLRNFARDQWIFSAPFFAQDLDSDVKHYKLDDKHILPFVDLDNIADYDSEREGGFGRVILVDIHADHHDFGNDGFPGKGFAVKQQMYEDHRNSFKKEIDILKKFSGERSHPHIVSLLATYEQFKKFHLIFHRAEGDLFTFWGELKLRPEVTQRNIVWMVEQCRGIADGLMKLHKLLTLPRSRGGAQEETPQDSNELSDQVQPQVYKGKGVKFSPYINERVRTNSWERPASPICTPEPFHSTCGAQSTPAPKSQKEDESHAKKYGRHGDITPGNILWFDDGTSEMDVLTGTLKLADFGQAELHSSLSKTQHKNVANTVTYRPPECDLQHKTIRQSYDIWGLGCVYLEFAAWMLGGHRLVMEFSLKRLSPDVLQHNIQTSTFFQVTLNNCTRTPEVVVKKSVTDFIDDLHRHPLCTDYVHELLNMIQNKMLIIESGERKSCEVIWKCLDEMHQKCLDDADYAASRNPWCIGRASVPRAVGLEHLDVSKDVEQVIERFLPLRPRHARHPRRSTPGRVERRTARS</sequence>
<evidence type="ECO:0000259" key="2">
    <source>
        <dbReference type="PROSITE" id="PS50011"/>
    </source>
</evidence>
<feature type="compositionally biased region" description="Polar residues" evidence="1">
    <location>
        <begin position="607"/>
        <end position="616"/>
    </location>
</feature>
<organism evidence="3 4">
    <name type="scientific">Ampelomyces quisqualis</name>
    <name type="common">Powdery mildew agent</name>
    <dbReference type="NCBI Taxonomy" id="50730"/>
    <lineage>
        <taxon>Eukaryota</taxon>
        <taxon>Fungi</taxon>
        <taxon>Dikarya</taxon>
        <taxon>Ascomycota</taxon>
        <taxon>Pezizomycotina</taxon>
        <taxon>Dothideomycetes</taxon>
        <taxon>Pleosporomycetidae</taxon>
        <taxon>Pleosporales</taxon>
        <taxon>Pleosporineae</taxon>
        <taxon>Phaeosphaeriaceae</taxon>
        <taxon>Ampelomyces</taxon>
    </lineage>
</organism>
<evidence type="ECO:0000256" key="1">
    <source>
        <dbReference type="SAM" id="MobiDB-lite"/>
    </source>
</evidence>
<feature type="compositionally biased region" description="Basic and acidic residues" evidence="1">
    <location>
        <begin position="668"/>
        <end position="681"/>
    </location>
</feature>
<feature type="region of interest" description="Disordered" evidence="1">
    <location>
        <begin position="643"/>
        <end position="681"/>
    </location>
</feature>